<dbReference type="Pfam" id="PF01584">
    <property type="entry name" value="CheW"/>
    <property type="match status" value="1"/>
</dbReference>
<dbReference type="GO" id="GO:0006935">
    <property type="term" value="P:chemotaxis"/>
    <property type="evidence" value="ECO:0007669"/>
    <property type="project" value="InterPro"/>
</dbReference>
<dbReference type="PANTHER" id="PTHR22617">
    <property type="entry name" value="CHEMOTAXIS SENSOR HISTIDINE KINASE-RELATED"/>
    <property type="match status" value="1"/>
</dbReference>
<dbReference type="PROSITE" id="PS50851">
    <property type="entry name" value="CHEW"/>
    <property type="match status" value="1"/>
</dbReference>
<dbReference type="SUPFAM" id="SSF50341">
    <property type="entry name" value="CheW-like"/>
    <property type="match status" value="1"/>
</dbReference>
<feature type="domain" description="CheW-like" evidence="1">
    <location>
        <begin position="23"/>
        <end position="157"/>
    </location>
</feature>
<name>A0A645GL30_9ZZZZ</name>
<protein>
    <submittedName>
        <fullName evidence="2">Chemotaxis protein CheW</fullName>
    </submittedName>
</protein>
<accession>A0A645GL30</accession>
<dbReference type="InterPro" id="IPR039315">
    <property type="entry name" value="CheW"/>
</dbReference>
<dbReference type="SMART" id="SM00260">
    <property type="entry name" value="CheW"/>
    <property type="match status" value="1"/>
</dbReference>
<comment type="caution">
    <text evidence="2">The sequence shown here is derived from an EMBL/GenBank/DDBJ whole genome shotgun (WGS) entry which is preliminary data.</text>
</comment>
<dbReference type="Gene3D" id="2.30.30.40">
    <property type="entry name" value="SH3 Domains"/>
    <property type="match status" value="1"/>
</dbReference>
<dbReference type="Gene3D" id="2.40.50.180">
    <property type="entry name" value="CheA-289, Domain 4"/>
    <property type="match status" value="1"/>
</dbReference>
<evidence type="ECO:0000313" key="2">
    <source>
        <dbReference type="EMBL" id="MPN27597.1"/>
    </source>
</evidence>
<dbReference type="EMBL" id="VSSQ01077566">
    <property type="protein sequence ID" value="MPN27597.1"/>
    <property type="molecule type" value="Genomic_DNA"/>
</dbReference>
<gene>
    <name evidence="2" type="primary">cheW_41</name>
    <name evidence="2" type="ORF">SDC9_175031</name>
</gene>
<organism evidence="2">
    <name type="scientific">bioreactor metagenome</name>
    <dbReference type="NCBI Taxonomy" id="1076179"/>
    <lineage>
        <taxon>unclassified sequences</taxon>
        <taxon>metagenomes</taxon>
        <taxon>ecological metagenomes</taxon>
    </lineage>
</organism>
<dbReference type="PANTHER" id="PTHR22617:SF23">
    <property type="entry name" value="CHEMOTAXIS PROTEIN CHEW"/>
    <property type="match status" value="1"/>
</dbReference>
<proteinExistence type="predicted"/>
<reference evidence="2" key="1">
    <citation type="submission" date="2019-08" db="EMBL/GenBank/DDBJ databases">
        <authorList>
            <person name="Kucharzyk K."/>
            <person name="Murdoch R.W."/>
            <person name="Higgins S."/>
            <person name="Loffler F."/>
        </authorList>
    </citation>
    <scope>NUCLEOTIDE SEQUENCE</scope>
</reference>
<dbReference type="GO" id="GO:0005829">
    <property type="term" value="C:cytosol"/>
    <property type="evidence" value="ECO:0007669"/>
    <property type="project" value="TreeGrafter"/>
</dbReference>
<evidence type="ECO:0000259" key="1">
    <source>
        <dbReference type="PROSITE" id="PS50851"/>
    </source>
</evidence>
<sequence length="157" mass="17380">MPEDIFESMMNDNIEKTTEDKDMQKYLTFMSGKLVYGITIENVVEIITNYTITKLPMVPDYVKGIMNLRGQIVPIVDIKQLMCNSCCEKTSDTCIIILEVDAISIGILVDTVLQVINIKAKVSAPPLKNHEFVSGMVNLAGGTVMSCLDCQLLVNAK</sequence>
<dbReference type="InterPro" id="IPR002545">
    <property type="entry name" value="CheW-lke_dom"/>
</dbReference>
<dbReference type="GO" id="GO:0007165">
    <property type="term" value="P:signal transduction"/>
    <property type="evidence" value="ECO:0007669"/>
    <property type="project" value="InterPro"/>
</dbReference>
<dbReference type="AlphaFoldDB" id="A0A645GL30"/>
<dbReference type="InterPro" id="IPR036061">
    <property type="entry name" value="CheW-like_dom_sf"/>
</dbReference>